<dbReference type="SMART" id="SM00320">
    <property type="entry name" value="WD40"/>
    <property type="match status" value="1"/>
</dbReference>
<dbReference type="EMBL" id="JAPWTJ010000791">
    <property type="protein sequence ID" value="KAJ8975622.1"/>
    <property type="molecule type" value="Genomic_DNA"/>
</dbReference>
<organism evidence="5 6">
    <name type="scientific">Molorchus minor</name>
    <dbReference type="NCBI Taxonomy" id="1323400"/>
    <lineage>
        <taxon>Eukaryota</taxon>
        <taxon>Metazoa</taxon>
        <taxon>Ecdysozoa</taxon>
        <taxon>Arthropoda</taxon>
        <taxon>Hexapoda</taxon>
        <taxon>Insecta</taxon>
        <taxon>Pterygota</taxon>
        <taxon>Neoptera</taxon>
        <taxon>Endopterygota</taxon>
        <taxon>Coleoptera</taxon>
        <taxon>Polyphaga</taxon>
        <taxon>Cucujiformia</taxon>
        <taxon>Chrysomeloidea</taxon>
        <taxon>Cerambycidae</taxon>
        <taxon>Lamiinae</taxon>
        <taxon>Monochamini</taxon>
        <taxon>Molorchus</taxon>
    </lineage>
</organism>
<dbReference type="InterPro" id="IPR015943">
    <property type="entry name" value="WD40/YVTN_repeat-like_dom_sf"/>
</dbReference>
<proteinExistence type="inferred from homology"/>
<evidence type="ECO:0000313" key="6">
    <source>
        <dbReference type="Proteomes" id="UP001162164"/>
    </source>
</evidence>
<sequence length="73" mass="8319">MSKEYFKVILNKEITFKGHGGSVDQLCWHQTHPDLLSTASGDKSVRIWDTRIQKCIATINTKGENINITVSEW</sequence>
<dbReference type="InterPro" id="IPR036322">
    <property type="entry name" value="WD40_repeat_dom_sf"/>
</dbReference>
<reference evidence="5" key="1">
    <citation type="journal article" date="2023" name="Insect Mol. Biol.">
        <title>Genome sequencing provides insights into the evolution of gene families encoding plant cell wall-degrading enzymes in longhorned beetles.</title>
        <authorList>
            <person name="Shin N.R."/>
            <person name="Okamura Y."/>
            <person name="Kirsch R."/>
            <person name="Pauchet Y."/>
        </authorList>
    </citation>
    <scope>NUCLEOTIDE SEQUENCE</scope>
    <source>
        <strain evidence="5">MMC_N1</strain>
    </source>
</reference>
<comment type="similarity">
    <text evidence="3">Belongs to the THOC3 family.</text>
</comment>
<evidence type="ECO:0000256" key="4">
    <source>
        <dbReference type="PROSITE-ProRule" id="PRU00221"/>
    </source>
</evidence>
<dbReference type="Pfam" id="PF00400">
    <property type="entry name" value="WD40"/>
    <property type="match status" value="1"/>
</dbReference>
<keyword evidence="1 4" id="KW-0853">WD repeat</keyword>
<dbReference type="InterPro" id="IPR019775">
    <property type="entry name" value="WD40_repeat_CS"/>
</dbReference>
<dbReference type="PANTHER" id="PTHR22839:SF0">
    <property type="entry name" value="THO COMPLEX SUBUNIT 3"/>
    <property type="match status" value="1"/>
</dbReference>
<comment type="caution">
    <text evidence="5">The sequence shown here is derived from an EMBL/GenBank/DDBJ whole genome shotgun (WGS) entry which is preliminary data.</text>
</comment>
<dbReference type="InterPro" id="IPR001680">
    <property type="entry name" value="WD40_rpt"/>
</dbReference>
<dbReference type="PROSITE" id="PS50082">
    <property type="entry name" value="WD_REPEATS_2"/>
    <property type="match status" value="1"/>
</dbReference>
<dbReference type="SUPFAM" id="SSF50978">
    <property type="entry name" value="WD40 repeat-like"/>
    <property type="match status" value="1"/>
</dbReference>
<dbReference type="PROSITE" id="PS00678">
    <property type="entry name" value="WD_REPEATS_1"/>
    <property type="match status" value="1"/>
</dbReference>
<dbReference type="Gene3D" id="2.130.10.10">
    <property type="entry name" value="YVTN repeat-like/Quinoprotein amine dehydrogenase"/>
    <property type="match status" value="1"/>
</dbReference>
<dbReference type="PANTHER" id="PTHR22839">
    <property type="entry name" value="THO COMPLEX SUBUNIT 3 THO3"/>
    <property type="match status" value="1"/>
</dbReference>
<gene>
    <name evidence="5" type="ORF">NQ317_000326</name>
</gene>
<name>A0ABQ9JDZ5_9CUCU</name>
<evidence type="ECO:0000313" key="5">
    <source>
        <dbReference type="EMBL" id="KAJ8975622.1"/>
    </source>
</evidence>
<dbReference type="Proteomes" id="UP001162164">
    <property type="component" value="Unassembled WGS sequence"/>
</dbReference>
<dbReference type="PROSITE" id="PS50294">
    <property type="entry name" value="WD_REPEATS_REGION"/>
    <property type="match status" value="1"/>
</dbReference>
<keyword evidence="6" id="KW-1185">Reference proteome</keyword>
<keyword evidence="2" id="KW-0677">Repeat</keyword>
<evidence type="ECO:0000256" key="3">
    <source>
        <dbReference type="ARBA" id="ARBA00046343"/>
    </source>
</evidence>
<feature type="repeat" description="WD" evidence="4">
    <location>
        <begin position="16"/>
        <end position="58"/>
    </location>
</feature>
<accession>A0ABQ9JDZ5</accession>
<dbReference type="InterPro" id="IPR040132">
    <property type="entry name" value="Tex1/THOC3"/>
</dbReference>
<protein>
    <submittedName>
        <fullName evidence="5">Uncharacterized protein</fullName>
    </submittedName>
</protein>
<evidence type="ECO:0000256" key="2">
    <source>
        <dbReference type="ARBA" id="ARBA00022737"/>
    </source>
</evidence>
<evidence type="ECO:0000256" key="1">
    <source>
        <dbReference type="ARBA" id="ARBA00022574"/>
    </source>
</evidence>